<keyword evidence="13 15" id="KW-0326">Glycosidase</keyword>
<sequence>MPELPEVETVRRGVDEAFRGGLIRAAEVYNPRTVRRHVTGIDDFQLSLKGLQVTGSGRRGKFMWLTLAEPVDGSQASPQGGRALVCHLGMSGQLHVVTDGREAHKHLRGRLRFADERELWFIDQRTFGYWDLAELEDAVPKTMAHIAPDVFEAQFDATLAAERLLRRTIEVKKALLDQTWISGVGNIYADEALWRARLRGRRSGDSLSKRKALELLGHVKDVLTESLAVGGTSFDELYVDARGEAGYFARELAVYGRAGQPCKRCGTAIKREVIGDRSAHYCPKCQR</sequence>
<keyword evidence="7 15" id="KW-0378">Hydrolase</keyword>
<dbReference type="HAMAP" id="MF_00103">
    <property type="entry name" value="Fapy_DNA_glycosyl"/>
    <property type="match status" value="1"/>
</dbReference>
<evidence type="ECO:0000256" key="9">
    <source>
        <dbReference type="ARBA" id="ARBA00023125"/>
    </source>
</evidence>
<dbReference type="PROSITE" id="PS51068">
    <property type="entry name" value="FPG_CAT"/>
    <property type="match status" value="1"/>
</dbReference>
<reference evidence="18 19" key="1">
    <citation type="submission" date="2021-03" db="EMBL/GenBank/DDBJ databases">
        <title>Glycomyces sp. nov., a novel actinomycete isolated from soil.</title>
        <authorList>
            <person name="Yang X."/>
            <person name="Xu X."/>
        </authorList>
    </citation>
    <scope>NUCLEOTIDE SEQUENCE [LARGE SCALE GENOMIC DNA]</scope>
    <source>
        <strain evidence="18 19">NEAU-S30</strain>
    </source>
</reference>
<gene>
    <name evidence="15 18" type="primary">mutM</name>
    <name evidence="15" type="synonym">fpg</name>
    <name evidence="18" type="ORF">J5V16_06600</name>
</gene>
<dbReference type="PROSITE" id="PS01242">
    <property type="entry name" value="ZF_FPG_1"/>
    <property type="match status" value="1"/>
</dbReference>
<keyword evidence="19" id="KW-1185">Reference proteome</keyword>
<dbReference type="NCBIfam" id="NF002211">
    <property type="entry name" value="PRK01103.1"/>
    <property type="match status" value="1"/>
</dbReference>
<comment type="function">
    <text evidence="15">Involved in base excision repair of DNA damaged by oxidation or by mutagenic agents. Acts as DNA glycosylase that recognizes and removes damaged bases. Has a preference for oxidized purines, such as 7,8-dihydro-8-oxoguanine (8-oxoG). Has AP (apurinic/apyrimidinic) lyase activity and introduces nicks in the DNA strand. Cleaves the DNA backbone by beta-delta elimination to generate a single-strand break at the site of the removed base with both 3'- and 5'-phosphates.</text>
</comment>
<dbReference type="Pfam" id="PF06827">
    <property type="entry name" value="zf-FPG_IleRS"/>
    <property type="match status" value="1"/>
</dbReference>
<feature type="active site" description="Proton donor; for delta-elimination activity" evidence="15">
    <location>
        <position position="277"/>
    </location>
</feature>
<dbReference type="PANTHER" id="PTHR22993:SF9">
    <property type="entry name" value="FORMAMIDOPYRIMIDINE-DNA GLYCOSYLASE"/>
    <property type="match status" value="1"/>
</dbReference>
<comment type="subunit">
    <text evidence="3 15">Monomer.</text>
</comment>
<proteinExistence type="inferred from homology"/>
<feature type="domain" description="Formamidopyrimidine-DNA glycosylase catalytic" evidence="17">
    <location>
        <begin position="2"/>
        <end position="128"/>
    </location>
</feature>
<dbReference type="Proteomes" id="UP000681341">
    <property type="component" value="Unassembled WGS sequence"/>
</dbReference>
<dbReference type="InterPro" id="IPR010663">
    <property type="entry name" value="Znf_FPG/IleRS"/>
</dbReference>
<dbReference type="SUPFAM" id="SSF81624">
    <property type="entry name" value="N-terminal domain of MutM-like DNA repair proteins"/>
    <property type="match status" value="1"/>
</dbReference>
<dbReference type="InterPro" id="IPR000214">
    <property type="entry name" value="Znf_DNA_glyclase/AP_lyase"/>
</dbReference>
<evidence type="ECO:0000256" key="1">
    <source>
        <dbReference type="ARBA" id="ARBA00001668"/>
    </source>
</evidence>
<organism evidence="18 19">
    <name type="scientific">Glycomyces niveus</name>
    <dbReference type="NCBI Taxonomy" id="2820287"/>
    <lineage>
        <taxon>Bacteria</taxon>
        <taxon>Bacillati</taxon>
        <taxon>Actinomycetota</taxon>
        <taxon>Actinomycetes</taxon>
        <taxon>Glycomycetales</taxon>
        <taxon>Glycomycetaceae</taxon>
        <taxon>Glycomyces</taxon>
    </lineage>
</organism>
<evidence type="ECO:0000256" key="11">
    <source>
        <dbReference type="ARBA" id="ARBA00023239"/>
    </source>
</evidence>
<comment type="caution">
    <text evidence="18">The sequence shown here is derived from an EMBL/GenBank/DDBJ whole genome shotgun (WGS) entry which is preliminary data.</text>
</comment>
<evidence type="ECO:0000313" key="18">
    <source>
        <dbReference type="EMBL" id="MBO3732486.1"/>
    </source>
</evidence>
<dbReference type="Gene3D" id="3.20.190.10">
    <property type="entry name" value="MutM-like, N-terminal"/>
    <property type="match status" value="1"/>
</dbReference>
<evidence type="ECO:0000256" key="7">
    <source>
        <dbReference type="ARBA" id="ARBA00022801"/>
    </source>
</evidence>
<feature type="active site" description="Schiff-base intermediate with DNA" evidence="15">
    <location>
        <position position="2"/>
    </location>
</feature>
<evidence type="ECO:0000256" key="14">
    <source>
        <dbReference type="ARBA" id="ARBA00044632"/>
    </source>
</evidence>
<dbReference type="Gene3D" id="1.10.8.50">
    <property type="match status" value="1"/>
</dbReference>
<evidence type="ECO:0000256" key="10">
    <source>
        <dbReference type="ARBA" id="ARBA00023204"/>
    </source>
</evidence>
<dbReference type="PROSITE" id="PS51066">
    <property type="entry name" value="ZF_FPG_2"/>
    <property type="match status" value="1"/>
</dbReference>
<evidence type="ECO:0000256" key="5">
    <source>
        <dbReference type="ARBA" id="ARBA00022763"/>
    </source>
</evidence>
<accession>A0ABS3U136</accession>
<keyword evidence="4 15" id="KW-0479">Metal-binding</keyword>
<evidence type="ECO:0000256" key="8">
    <source>
        <dbReference type="ARBA" id="ARBA00022833"/>
    </source>
</evidence>
<dbReference type="Pfam" id="PF06831">
    <property type="entry name" value="H2TH"/>
    <property type="match status" value="1"/>
</dbReference>
<feature type="active site" description="Proton donor" evidence="15">
    <location>
        <position position="3"/>
    </location>
</feature>
<keyword evidence="8 15" id="KW-0862">Zinc</keyword>
<dbReference type="NCBIfam" id="TIGR00577">
    <property type="entry name" value="fpg"/>
    <property type="match status" value="1"/>
</dbReference>
<dbReference type="InterPro" id="IPR015887">
    <property type="entry name" value="DNA_glyclase_Znf_dom_DNA_BS"/>
</dbReference>
<dbReference type="InterPro" id="IPR035937">
    <property type="entry name" value="FPG_N"/>
</dbReference>
<keyword evidence="5 15" id="KW-0227">DNA damage</keyword>
<keyword evidence="9 15" id="KW-0238">DNA-binding</keyword>
<dbReference type="SMART" id="SM00898">
    <property type="entry name" value="Fapy_DNA_glyco"/>
    <property type="match status" value="1"/>
</dbReference>
<evidence type="ECO:0000256" key="15">
    <source>
        <dbReference type="HAMAP-Rule" id="MF_00103"/>
    </source>
</evidence>
<evidence type="ECO:0000256" key="13">
    <source>
        <dbReference type="ARBA" id="ARBA00023295"/>
    </source>
</evidence>
<dbReference type="InterPro" id="IPR020629">
    <property type="entry name" value="FPG_Glyclase"/>
</dbReference>
<feature type="binding site" evidence="15">
    <location>
        <position position="106"/>
    </location>
    <ligand>
        <name>DNA</name>
        <dbReference type="ChEBI" id="CHEBI:16991"/>
    </ligand>
</feature>
<evidence type="ECO:0000256" key="3">
    <source>
        <dbReference type="ARBA" id="ARBA00011245"/>
    </source>
</evidence>
<dbReference type="RefSeq" id="WP_208495290.1">
    <property type="nucleotide sequence ID" value="NZ_JAGFNP010000003.1"/>
</dbReference>
<evidence type="ECO:0000313" key="19">
    <source>
        <dbReference type="Proteomes" id="UP000681341"/>
    </source>
</evidence>
<keyword evidence="11 15" id="KW-0456">Lyase</keyword>
<evidence type="ECO:0000256" key="4">
    <source>
        <dbReference type="ARBA" id="ARBA00022723"/>
    </source>
</evidence>
<evidence type="ECO:0000256" key="12">
    <source>
        <dbReference type="ARBA" id="ARBA00023268"/>
    </source>
</evidence>
<feature type="domain" description="FPG-type" evidence="16">
    <location>
        <begin position="253"/>
        <end position="287"/>
    </location>
</feature>
<dbReference type="InterPro" id="IPR012319">
    <property type="entry name" value="FPG_cat"/>
</dbReference>
<feature type="active site" description="Proton donor; for beta-elimination activity" evidence="15">
    <location>
        <position position="61"/>
    </location>
</feature>
<dbReference type="SUPFAM" id="SSF46946">
    <property type="entry name" value="S13-like H2TH domain"/>
    <property type="match status" value="1"/>
</dbReference>
<keyword evidence="10 15" id="KW-0234">DNA repair</keyword>
<evidence type="ECO:0000256" key="6">
    <source>
        <dbReference type="ARBA" id="ARBA00022771"/>
    </source>
</evidence>
<evidence type="ECO:0000259" key="16">
    <source>
        <dbReference type="PROSITE" id="PS51066"/>
    </source>
</evidence>
<dbReference type="InterPro" id="IPR010979">
    <property type="entry name" value="Ribosomal_uS13-like_H2TH"/>
</dbReference>
<keyword evidence="6 15" id="KW-0863">Zinc-finger</keyword>
<feature type="binding site" evidence="15">
    <location>
        <position position="125"/>
    </location>
    <ligand>
        <name>DNA</name>
        <dbReference type="ChEBI" id="CHEBI:16991"/>
    </ligand>
</feature>
<keyword evidence="12 15" id="KW-0511">Multifunctional enzyme</keyword>
<evidence type="ECO:0000256" key="2">
    <source>
        <dbReference type="ARBA" id="ARBA00009409"/>
    </source>
</evidence>
<dbReference type="PANTHER" id="PTHR22993">
    <property type="entry name" value="FORMAMIDOPYRIMIDINE-DNA GLYCOSYLASE"/>
    <property type="match status" value="1"/>
</dbReference>
<comment type="similarity">
    <text evidence="2 15">Belongs to the FPG family.</text>
</comment>
<dbReference type="EMBL" id="JAGFNP010000003">
    <property type="protein sequence ID" value="MBO3732486.1"/>
    <property type="molecule type" value="Genomic_DNA"/>
</dbReference>
<dbReference type="EC" id="3.2.2.23" evidence="15"/>
<comment type="catalytic activity">
    <reaction evidence="14 15">
        <text>2'-deoxyribonucleotide-(2'-deoxyribose 5'-phosphate)-2'-deoxyribonucleotide-DNA = a 3'-end 2'-deoxyribonucleotide-(2,3-dehydro-2,3-deoxyribose 5'-phosphate)-DNA + a 5'-end 5'-phospho-2'-deoxyribonucleoside-DNA + H(+)</text>
        <dbReference type="Rhea" id="RHEA:66592"/>
        <dbReference type="Rhea" id="RHEA-COMP:13180"/>
        <dbReference type="Rhea" id="RHEA-COMP:16897"/>
        <dbReference type="Rhea" id="RHEA-COMP:17067"/>
        <dbReference type="ChEBI" id="CHEBI:15378"/>
        <dbReference type="ChEBI" id="CHEBI:136412"/>
        <dbReference type="ChEBI" id="CHEBI:157695"/>
        <dbReference type="ChEBI" id="CHEBI:167181"/>
        <dbReference type="EC" id="4.2.99.18"/>
    </reaction>
</comment>
<dbReference type="SUPFAM" id="SSF57716">
    <property type="entry name" value="Glucocorticoid receptor-like (DNA-binding domain)"/>
    <property type="match status" value="1"/>
</dbReference>
<dbReference type="SMART" id="SM01232">
    <property type="entry name" value="H2TH"/>
    <property type="match status" value="1"/>
</dbReference>
<dbReference type="CDD" id="cd08966">
    <property type="entry name" value="EcFpg-like_N"/>
    <property type="match status" value="1"/>
</dbReference>
<name>A0ABS3U136_9ACTN</name>
<feature type="binding site" evidence="15">
    <location>
        <position position="167"/>
    </location>
    <ligand>
        <name>DNA</name>
        <dbReference type="ChEBI" id="CHEBI:16991"/>
    </ligand>
</feature>
<comment type="cofactor">
    <cofactor evidence="15">
        <name>Zn(2+)</name>
        <dbReference type="ChEBI" id="CHEBI:29105"/>
    </cofactor>
    <text evidence="15">Binds 1 zinc ion per subunit.</text>
</comment>
<dbReference type="InterPro" id="IPR015886">
    <property type="entry name" value="H2TH_FPG"/>
</dbReference>
<protein>
    <recommendedName>
        <fullName evidence="15">Formamidopyrimidine-DNA glycosylase</fullName>
        <shortName evidence="15">Fapy-DNA glycosylase</shortName>
        <ecNumber evidence="15">3.2.2.23</ecNumber>
    </recommendedName>
    <alternativeName>
        <fullName evidence="15">DNA-(apurinic or apyrimidinic site) lyase MutM</fullName>
        <shortName evidence="15">AP lyase MutM</shortName>
        <ecNumber evidence="15">4.2.99.18</ecNumber>
    </alternativeName>
</protein>
<evidence type="ECO:0000259" key="17">
    <source>
        <dbReference type="PROSITE" id="PS51068"/>
    </source>
</evidence>
<dbReference type="GO" id="GO:0008534">
    <property type="term" value="F:oxidized purine nucleobase lesion DNA N-glycosylase activity"/>
    <property type="evidence" value="ECO:0007669"/>
    <property type="project" value="UniProtKB-EC"/>
</dbReference>
<dbReference type="Pfam" id="PF01149">
    <property type="entry name" value="Fapy_DNA_glyco"/>
    <property type="match status" value="1"/>
</dbReference>
<comment type="catalytic activity">
    <reaction evidence="1 15">
        <text>Hydrolysis of DNA containing ring-opened 7-methylguanine residues, releasing 2,6-diamino-4-hydroxy-5-(N-methyl)formamidopyrimidine.</text>
        <dbReference type="EC" id="3.2.2.23"/>
    </reaction>
</comment>
<dbReference type="EC" id="4.2.99.18" evidence="15"/>
<dbReference type="GO" id="GO:0140078">
    <property type="term" value="F:class I DNA-(apurinic or apyrimidinic site) endonuclease activity"/>
    <property type="evidence" value="ECO:0007669"/>
    <property type="project" value="UniProtKB-EC"/>
</dbReference>